<dbReference type="Proteomes" id="UP000077266">
    <property type="component" value="Unassembled WGS sequence"/>
</dbReference>
<accession>A0A165PJW8</accession>
<dbReference type="EMBL" id="KV425889">
    <property type="protein sequence ID" value="KZW02279.1"/>
    <property type="molecule type" value="Genomic_DNA"/>
</dbReference>
<dbReference type="SUPFAM" id="SSF81383">
    <property type="entry name" value="F-box domain"/>
    <property type="match status" value="1"/>
</dbReference>
<evidence type="ECO:0000313" key="2">
    <source>
        <dbReference type="EMBL" id="KZW02279.1"/>
    </source>
</evidence>
<evidence type="ECO:0000313" key="3">
    <source>
        <dbReference type="Proteomes" id="UP000077266"/>
    </source>
</evidence>
<dbReference type="PROSITE" id="PS50181">
    <property type="entry name" value="FBOX"/>
    <property type="match status" value="1"/>
</dbReference>
<dbReference type="AlphaFoldDB" id="A0A165PJW8"/>
<organism evidence="2 3">
    <name type="scientific">Exidia glandulosa HHB12029</name>
    <dbReference type="NCBI Taxonomy" id="1314781"/>
    <lineage>
        <taxon>Eukaryota</taxon>
        <taxon>Fungi</taxon>
        <taxon>Dikarya</taxon>
        <taxon>Basidiomycota</taxon>
        <taxon>Agaricomycotina</taxon>
        <taxon>Agaricomycetes</taxon>
        <taxon>Auriculariales</taxon>
        <taxon>Exidiaceae</taxon>
        <taxon>Exidia</taxon>
    </lineage>
</organism>
<dbReference type="InParanoid" id="A0A165PJW8"/>
<sequence length="570" mass="63877">MSLEPDLTLARELHEGLNSFVCNVLQHAQGSNDVAETLTEIATLAHHVLADTASRQNSSNFVYALPAEVLCHILRFLFLEDLTNASCTCRYFRQLALAEPSLWTHIYLWGRHGKFRRGIFGAEPYGPAHSWPFDDYLEVLLTRARSAPVRLIVRDLTNTFIIPLAYAIRKHAFHLRAVVISFAHTQLMKAEDLPDFARRYAETSNWGSQIVSYPDIVIAAALCEPAPLLTELNLSRTSSYGSHLPKQLFAACPVLSDIDLTGFDIPDIDRPIHSVTKLRLVRAAGHDPRGMSTADLFRKFPNLRDLEMHAVARQFPLPDMAETDSLQRLYIVPVDENYQFKNVRPLAPTRIADITIRFPAFSIVRPFIESAGTIHAVELDDYGYYGQIDLTVHGRRADESATRRSFLVLNGKELDRTFKGWHTAAFQSVRTVVLSDGVHWPLAFIILSLMPALEELTIVVGVADKHNKALDNGVLMMDADDGDIYKLPLLELPALRLLRCKAGTPRLHMGEKRTHNARVSFLHDLISTKFASHDFRLVLDGLTLLDGDDEGALDRLRATVGELEIVLPAA</sequence>
<name>A0A165PJW8_EXIGL</name>
<dbReference type="Gene3D" id="3.80.10.10">
    <property type="entry name" value="Ribonuclease Inhibitor"/>
    <property type="match status" value="1"/>
</dbReference>
<gene>
    <name evidence="2" type="ORF">EXIGLDRAFT_484294</name>
</gene>
<dbReference type="InterPro" id="IPR036047">
    <property type="entry name" value="F-box-like_dom_sf"/>
</dbReference>
<reference evidence="2 3" key="1">
    <citation type="journal article" date="2016" name="Mol. Biol. Evol.">
        <title>Comparative Genomics of Early-Diverging Mushroom-Forming Fungi Provides Insights into the Origins of Lignocellulose Decay Capabilities.</title>
        <authorList>
            <person name="Nagy L.G."/>
            <person name="Riley R."/>
            <person name="Tritt A."/>
            <person name="Adam C."/>
            <person name="Daum C."/>
            <person name="Floudas D."/>
            <person name="Sun H."/>
            <person name="Yadav J.S."/>
            <person name="Pangilinan J."/>
            <person name="Larsson K.H."/>
            <person name="Matsuura K."/>
            <person name="Barry K."/>
            <person name="Labutti K."/>
            <person name="Kuo R."/>
            <person name="Ohm R.A."/>
            <person name="Bhattacharya S.S."/>
            <person name="Shirouzu T."/>
            <person name="Yoshinaga Y."/>
            <person name="Martin F.M."/>
            <person name="Grigoriev I.V."/>
            <person name="Hibbett D.S."/>
        </authorList>
    </citation>
    <scope>NUCLEOTIDE SEQUENCE [LARGE SCALE GENOMIC DNA]</scope>
    <source>
        <strain evidence="2 3">HHB12029</strain>
    </source>
</reference>
<evidence type="ECO:0000259" key="1">
    <source>
        <dbReference type="PROSITE" id="PS50181"/>
    </source>
</evidence>
<proteinExistence type="predicted"/>
<dbReference type="InterPro" id="IPR032675">
    <property type="entry name" value="LRR_dom_sf"/>
</dbReference>
<dbReference type="Pfam" id="PF12937">
    <property type="entry name" value="F-box-like"/>
    <property type="match status" value="1"/>
</dbReference>
<dbReference type="SUPFAM" id="SSF52058">
    <property type="entry name" value="L domain-like"/>
    <property type="match status" value="1"/>
</dbReference>
<feature type="domain" description="F-box" evidence="1">
    <location>
        <begin position="59"/>
        <end position="106"/>
    </location>
</feature>
<dbReference type="SMART" id="SM00256">
    <property type="entry name" value="FBOX"/>
    <property type="match status" value="1"/>
</dbReference>
<keyword evidence="3" id="KW-1185">Reference proteome</keyword>
<protein>
    <recommendedName>
        <fullName evidence="1">F-box domain-containing protein</fullName>
    </recommendedName>
</protein>
<dbReference type="InterPro" id="IPR001810">
    <property type="entry name" value="F-box_dom"/>
</dbReference>